<proteinExistence type="inferred from homology"/>
<evidence type="ECO:0000313" key="4">
    <source>
        <dbReference type="Proteomes" id="UP000031668"/>
    </source>
</evidence>
<dbReference type="Pfam" id="PF05147">
    <property type="entry name" value="LANC_like"/>
    <property type="match status" value="1"/>
</dbReference>
<dbReference type="OMA" id="CKAAQVY"/>
<dbReference type="InterPro" id="IPR020464">
    <property type="entry name" value="LanC-like_prot_euk"/>
</dbReference>
<dbReference type="GO" id="GO:0046872">
    <property type="term" value="F:metal ion binding"/>
    <property type="evidence" value="ECO:0007669"/>
    <property type="project" value="UniProtKB-KW"/>
</dbReference>
<dbReference type="EMBL" id="JWZT01002159">
    <property type="protein sequence ID" value="KII70193.1"/>
    <property type="molecule type" value="Genomic_DNA"/>
</dbReference>
<gene>
    <name evidence="3" type="ORF">RF11_01648</name>
</gene>
<dbReference type="SMART" id="SM01260">
    <property type="entry name" value="LANC_like"/>
    <property type="match status" value="1"/>
</dbReference>
<dbReference type="GO" id="GO:0005886">
    <property type="term" value="C:plasma membrane"/>
    <property type="evidence" value="ECO:0007669"/>
    <property type="project" value="TreeGrafter"/>
</dbReference>
<name>A0A0C2JLC2_THEKT</name>
<comment type="caution">
    <text evidence="3">The sequence shown here is derived from an EMBL/GenBank/DDBJ whole genome shotgun (WGS) entry which is preliminary data.</text>
</comment>
<dbReference type="SUPFAM" id="SSF158745">
    <property type="entry name" value="LanC-like"/>
    <property type="match status" value="1"/>
</dbReference>
<dbReference type="PANTHER" id="PTHR12736:SF7">
    <property type="entry name" value="LANC-LIKE PROTEIN 3"/>
    <property type="match status" value="1"/>
</dbReference>
<dbReference type="GO" id="GO:0031179">
    <property type="term" value="P:peptide modification"/>
    <property type="evidence" value="ECO:0007669"/>
    <property type="project" value="InterPro"/>
</dbReference>
<dbReference type="PANTHER" id="PTHR12736">
    <property type="entry name" value="LANC-LIKE PROTEIN"/>
    <property type="match status" value="1"/>
</dbReference>
<dbReference type="PRINTS" id="PR01951">
    <property type="entry name" value="LANCEUKARYTE"/>
</dbReference>
<reference evidence="3 4" key="1">
    <citation type="journal article" date="2014" name="Genome Biol. Evol.">
        <title>The genome of the myxosporean Thelohanellus kitauei shows adaptations to nutrient acquisition within its fish host.</title>
        <authorList>
            <person name="Yang Y."/>
            <person name="Xiong J."/>
            <person name="Zhou Z."/>
            <person name="Huo F."/>
            <person name="Miao W."/>
            <person name="Ran C."/>
            <person name="Liu Y."/>
            <person name="Zhang J."/>
            <person name="Feng J."/>
            <person name="Wang M."/>
            <person name="Wang M."/>
            <person name="Wang L."/>
            <person name="Yao B."/>
        </authorList>
    </citation>
    <scope>NUCLEOTIDE SEQUENCE [LARGE SCALE GENOMIC DNA]</scope>
    <source>
        <strain evidence="3">Wuqing</strain>
    </source>
</reference>
<accession>A0A0C2JLC2</accession>
<keyword evidence="2" id="KW-0862">Zinc</keyword>
<sequence length="408" mass="46647">MSHRGCRFYENLIDRPNERLDILDKNQTIRVELFQDIYQFILKYTSVLLDHIETNDSDDDSVYTGTSGEILAILKLKDFFSNFPGFNDSRLTKRINGALDRDYSIGRSKSYPSFLCGGTGPLVVNILLKTQKTESYSQKIYSYYTRGQELIKDSSADEILYGRAGYLYTILFLKLQTSQVVPPELMNHVCKLILESGVSYTCEFPAPLCYTFHNSIYFGAAHGYVGILYMLLDPHVLSCPIITSNLLIIRQTADELFKNLFPSGNLPSSYPPRRDELVQWCHGGPGAIFLALRCYKTFQDESYHHFATKMAEDTWERGLLRKGSGLCHGVAGNAYAFLAIYNCTKNNKYLNYAFMFAKWIVQREEKFHLSASRKYSLYEGLAGALYFLCDLYKPSQALFPGFQTLTDY</sequence>
<dbReference type="OrthoDB" id="6021321at2759"/>
<dbReference type="Gene3D" id="1.50.10.10">
    <property type="match status" value="1"/>
</dbReference>
<dbReference type="InterPro" id="IPR012341">
    <property type="entry name" value="6hp_glycosidase-like_sf"/>
</dbReference>
<feature type="binding site" evidence="2">
    <location>
        <position position="327"/>
    </location>
    <ligand>
        <name>Zn(2+)</name>
        <dbReference type="ChEBI" id="CHEBI:29105"/>
    </ligand>
</feature>
<feature type="binding site" evidence="2">
    <location>
        <position position="281"/>
    </location>
    <ligand>
        <name>Zn(2+)</name>
        <dbReference type="ChEBI" id="CHEBI:29105"/>
    </ligand>
</feature>
<keyword evidence="4" id="KW-1185">Reference proteome</keyword>
<organism evidence="3 4">
    <name type="scientific">Thelohanellus kitauei</name>
    <name type="common">Myxosporean</name>
    <dbReference type="NCBI Taxonomy" id="669202"/>
    <lineage>
        <taxon>Eukaryota</taxon>
        <taxon>Metazoa</taxon>
        <taxon>Cnidaria</taxon>
        <taxon>Myxozoa</taxon>
        <taxon>Myxosporea</taxon>
        <taxon>Bivalvulida</taxon>
        <taxon>Platysporina</taxon>
        <taxon>Myxobolidae</taxon>
        <taxon>Thelohanellus</taxon>
    </lineage>
</organism>
<evidence type="ECO:0000313" key="3">
    <source>
        <dbReference type="EMBL" id="KII70193.1"/>
    </source>
</evidence>
<evidence type="ECO:0000256" key="2">
    <source>
        <dbReference type="PIRSR" id="PIRSR607822-1"/>
    </source>
</evidence>
<keyword evidence="2" id="KW-0479">Metal-binding</keyword>
<evidence type="ECO:0000256" key="1">
    <source>
        <dbReference type="ARBA" id="ARBA00007179"/>
    </source>
</evidence>
<dbReference type="InterPro" id="IPR007822">
    <property type="entry name" value="LANC-like"/>
</dbReference>
<comment type="similarity">
    <text evidence="1">Belongs to the LanC-like protein family.</text>
</comment>
<dbReference type="AlphaFoldDB" id="A0A0C2JLC2"/>
<dbReference type="GO" id="GO:0005975">
    <property type="term" value="P:carbohydrate metabolic process"/>
    <property type="evidence" value="ECO:0007669"/>
    <property type="project" value="InterPro"/>
</dbReference>
<dbReference type="PRINTS" id="PR01950">
    <property type="entry name" value="LANCSUPER"/>
</dbReference>
<feature type="binding site" evidence="2">
    <location>
        <position position="328"/>
    </location>
    <ligand>
        <name>Zn(2+)</name>
        <dbReference type="ChEBI" id="CHEBI:29105"/>
    </ligand>
</feature>
<dbReference type="CDD" id="cd04794">
    <property type="entry name" value="euk_LANCL"/>
    <property type="match status" value="1"/>
</dbReference>
<protein>
    <submittedName>
        <fullName evidence="3">LanC-like protein 1</fullName>
    </submittedName>
</protein>
<dbReference type="Proteomes" id="UP000031668">
    <property type="component" value="Unassembled WGS sequence"/>
</dbReference>